<keyword evidence="4 5" id="KW-0413">Isomerase</keyword>
<dbReference type="EMBL" id="HBIJ01008853">
    <property type="protein sequence ID" value="CAE0365505.1"/>
    <property type="molecule type" value="Transcribed_RNA"/>
</dbReference>
<evidence type="ECO:0000256" key="3">
    <source>
        <dbReference type="ARBA" id="ARBA00023110"/>
    </source>
</evidence>
<name>A0A7S3JWW7_9STRA</name>
<feature type="domain" description="PPIase FKBP-type" evidence="7">
    <location>
        <begin position="33"/>
        <end position="124"/>
    </location>
</feature>
<dbReference type="FunFam" id="3.10.50.40:FF:000006">
    <property type="entry name" value="Peptidyl-prolyl cis-trans isomerase"/>
    <property type="match status" value="1"/>
</dbReference>
<evidence type="ECO:0000256" key="2">
    <source>
        <dbReference type="ARBA" id="ARBA00013194"/>
    </source>
</evidence>
<dbReference type="PROSITE" id="PS50072">
    <property type="entry name" value="CSA_PPIASE_2"/>
    <property type="match status" value="1"/>
</dbReference>
<reference evidence="9" key="1">
    <citation type="submission" date="2021-01" db="EMBL/GenBank/DDBJ databases">
        <authorList>
            <person name="Corre E."/>
            <person name="Pelletier E."/>
            <person name="Niang G."/>
            <person name="Scheremetjew M."/>
            <person name="Finn R."/>
            <person name="Kale V."/>
            <person name="Holt S."/>
            <person name="Cochrane G."/>
            <person name="Meng A."/>
            <person name="Brown T."/>
            <person name="Cohen L."/>
        </authorList>
    </citation>
    <scope>NUCLEOTIDE SEQUENCE</scope>
    <source>
        <strain evidence="9">CCMP1510</strain>
    </source>
</reference>
<dbReference type="Gene3D" id="2.40.100.10">
    <property type="entry name" value="Cyclophilin-like"/>
    <property type="match status" value="1"/>
</dbReference>
<sequence length="540" mass="59722">MSEEWNNLTSSDDNGVRIKKTLVKSDAPSPSYGDEVKVHYYGYLKGLSKEQAFDNSYDRGQPLSFVLGEGMVISGWEIGVGHMALGEKAVLEIGPEYGYGENGQPPAIPGGATLVFEVELVSFHAKKKEPYELSQAEKEVETVKYKESGLLLFKRGEWIKALAEFQEAVKYCDLPTYTRDKKSMPKALADIYVSSQLNSILCCLNAKDWPSANSFATQVLKLLPQADVVARAKAHFRRGVARSHMGLLDEAKSDLLLAAKLEPKTRSIRNELNRVKELIKIQTQAQQSTFAKAFDKVDLFPDKPRNINNPSTTDNPYAFLQFRSSHSEEENTTKIDGIVVLRVFADACPRTARNFLALCTGERGISKISGKRLHYKNCLVTRVVPNFCIQTGDFICGDGSSGESIYGPFFDDEHFKIPHDRPGVLAMANKGTNSNASQFFITLDEAHHCDGSDVAFGHVVVGLDIIKAIAQLSCLPDTQRPTQDIRIVDCGLLSKSDAEAYIAAAAQTRMEQNDDQKEEQNQPMDTSSTEDLPPPPPVNQ</sequence>
<feature type="region of interest" description="Disordered" evidence="6">
    <location>
        <begin position="504"/>
        <end position="540"/>
    </location>
</feature>
<evidence type="ECO:0000259" key="7">
    <source>
        <dbReference type="PROSITE" id="PS50059"/>
    </source>
</evidence>
<evidence type="ECO:0000259" key="8">
    <source>
        <dbReference type="PROSITE" id="PS50072"/>
    </source>
</evidence>
<dbReference type="Pfam" id="PF00160">
    <property type="entry name" value="Pro_isomerase"/>
    <property type="match status" value="1"/>
</dbReference>
<dbReference type="SUPFAM" id="SSF48452">
    <property type="entry name" value="TPR-like"/>
    <property type="match status" value="1"/>
</dbReference>
<dbReference type="Gene3D" id="1.25.40.10">
    <property type="entry name" value="Tetratricopeptide repeat domain"/>
    <property type="match status" value="1"/>
</dbReference>
<protein>
    <recommendedName>
        <fullName evidence="2 5">peptidylprolyl isomerase</fullName>
        <ecNumber evidence="2 5">5.2.1.8</ecNumber>
    </recommendedName>
</protein>
<dbReference type="Pfam" id="PF00254">
    <property type="entry name" value="FKBP_C"/>
    <property type="match status" value="1"/>
</dbReference>
<feature type="compositionally biased region" description="Basic and acidic residues" evidence="6">
    <location>
        <begin position="511"/>
        <end position="520"/>
    </location>
</feature>
<proteinExistence type="predicted"/>
<evidence type="ECO:0000256" key="1">
    <source>
        <dbReference type="ARBA" id="ARBA00000971"/>
    </source>
</evidence>
<dbReference type="GO" id="GO:0006457">
    <property type="term" value="P:protein folding"/>
    <property type="evidence" value="ECO:0007669"/>
    <property type="project" value="TreeGrafter"/>
</dbReference>
<evidence type="ECO:0000256" key="4">
    <source>
        <dbReference type="ARBA" id="ARBA00023235"/>
    </source>
</evidence>
<dbReference type="GO" id="GO:0003755">
    <property type="term" value="F:peptidyl-prolyl cis-trans isomerase activity"/>
    <property type="evidence" value="ECO:0007669"/>
    <property type="project" value="UniProtKB-KW"/>
</dbReference>
<dbReference type="FunFam" id="2.40.100.10:FF:000025">
    <property type="entry name" value="Peptidyl-prolyl cis-trans isomerase CYP19-2"/>
    <property type="match status" value="1"/>
</dbReference>
<dbReference type="InterPro" id="IPR029000">
    <property type="entry name" value="Cyclophilin-like_dom_sf"/>
</dbReference>
<dbReference type="Gene3D" id="3.10.50.40">
    <property type="match status" value="1"/>
</dbReference>
<dbReference type="InterPro" id="IPR001179">
    <property type="entry name" value="PPIase_FKBP_dom"/>
</dbReference>
<evidence type="ECO:0000256" key="5">
    <source>
        <dbReference type="PROSITE-ProRule" id="PRU00277"/>
    </source>
</evidence>
<dbReference type="PANTHER" id="PTHR11071:SF561">
    <property type="entry name" value="PEPTIDYL-PROLYL CIS-TRANS ISOMERASE D-RELATED"/>
    <property type="match status" value="1"/>
</dbReference>
<dbReference type="InterPro" id="IPR002130">
    <property type="entry name" value="Cyclophilin-type_PPIase_dom"/>
</dbReference>
<dbReference type="InterPro" id="IPR046357">
    <property type="entry name" value="PPIase_dom_sf"/>
</dbReference>
<dbReference type="SUPFAM" id="SSF50891">
    <property type="entry name" value="Cyclophilin-like"/>
    <property type="match status" value="1"/>
</dbReference>
<dbReference type="PANTHER" id="PTHR11071">
    <property type="entry name" value="PEPTIDYL-PROLYL CIS-TRANS ISOMERASE"/>
    <property type="match status" value="1"/>
</dbReference>
<dbReference type="GO" id="GO:0005737">
    <property type="term" value="C:cytoplasm"/>
    <property type="evidence" value="ECO:0007669"/>
    <property type="project" value="TreeGrafter"/>
</dbReference>
<accession>A0A7S3JWW7</accession>
<dbReference type="SUPFAM" id="SSF54534">
    <property type="entry name" value="FKBP-like"/>
    <property type="match status" value="1"/>
</dbReference>
<dbReference type="PROSITE" id="PS50059">
    <property type="entry name" value="FKBP_PPIASE"/>
    <property type="match status" value="1"/>
</dbReference>
<organism evidence="9">
    <name type="scientific">Aureoumbra lagunensis</name>
    <dbReference type="NCBI Taxonomy" id="44058"/>
    <lineage>
        <taxon>Eukaryota</taxon>
        <taxon>Sar</taxon>
        <taxon>Stramenopiles</taxon>
        <taxon>Ochrophyta</taxon>
        <taxon>Pelagophyceae</taxon>
        <taxon>Pelagomonadales</taxon>
        <taxon>Aureoumbra</taxon>
    </lineage>
</organism>
<comment type="catalytic activity">
    <reaction evidence="1 5">
        <text>[protein]-peptidylproline (omega=180) = [protein]-peptidylproline (omega=0)</text>
        <dbReference type="Rhea" id="RHEA:16237"/>
        <dbReference type="Rhea" id="RHEA-COMP:10747"/>
        <dbReference type="Rhea" id="RHEA-COMP:10748"/>
        <dbReference type="ChEBI" id="CHEBI:83833"/>
        <dbReference type="ChEBI" id="CHEBI:83834"/>
        <dbReference type="EC" id="5.2.1.8"/>
    </reaction>
</comment>
<feature type="domain" description="PPIase cyclophilin-type" evidence="8">
    <location>
        <begin position="337"/>
        <end position="492"/>
    </location>
</feature>
<dbReference type="AlphaFoldDB" id="A0A7S3JWW7"/>
<dbReference type="GO" id="GO:0016018">
    <property type="term" value="F:cyclosporin A binding"/>
    <property type="evidence" value="ECO:0007669"/>
    <property type="project" value="TreeGrafter"/>
</dbReference>
<gene>
    <name evidence="9" type="ORF">ALAG00032_LOCUS6248</name>
</gene>
<dbReference type="PRINTS" id="PR00153">
    <property type="entry name" value="CSAPPISMRASE"/>
</dbReference>
<keyword evidence="3 5" id="KW-0697">Rotamase</keyword>
<evidence type="ECO:0000313" key="9">
    <source>
        <dbReference type="EMBL" id="CAE0365505.1"/>
    </source>
</evidence>
<dbReference type="InterPro" id="IPR011990">
    <property type="entry name" value="TPR-like_helical_dom_sf"/>
</dbReference>
<dbReference type="EC" id="5.2.1.8" evidence="2 5"/>
<evidence type="ECO:0000256" key="6">
    <source>
        <dbReference type="SAM" id="MobiDB-lite"/>
    </source>
</evidence>